<feature type="domain" description="HTH tetR-type" evidence="5">
    <location>
        <begin position="22"/>
        <end position="80"/>
    </location>
</feature>
<dbReference type="SUPFAM" id="SSF46689">
    <property type="entry name" value="Homeodomain-like"/>
    <property type="match status" value="1"/>
</dbReference>
<evidence type="ECO:0000313" key="8">
    <source>
        <dbReference type="Proteomes" id="UP000269438"/>
    </source>
</evidence>
<dbReference type="RefSeq" id="WP_121686975.1">
    <property type="nucleotide sequence ID" value="NZ_RCUY01000001.1"/>
</dbReference>
<dbReference type="GO" id="GO:0000976">
    <property type="term" value="F:transcription cis-regulatory region binding"/>
    <property type="evidence" value="ECO:0007669"/>
    <property type="project" value="TreeGrafter"/>
</dbReference>
<dbReference type="EMBL" id="RCUY01000011">
    <property type="protein sequence ID" value="RLP80699.1"/>
    <property type="molecule type" value="Genomic_DNA"/>
</dbReference>
<comment type="caution">
    <text evidence="7">The sequence shown here is derived from an EMBL/GenBank/DDBJ whole genome shotgun (WGS) entry which is preliminary data.</text>
</comment>
<dbReference type="Proteomes" id="UP000269438">
    <property type="component" value="Unassembled WGS sequence"/>
</dbReference>
<dbReference type="GO" id="GO:0003700">
    <property type="term" value="F:DNA-binding transcription factor activity"/>
    <property type="evidence" value="ECO:0007669"/>
    <property type="project" value="TreeGrafter"/>
</dbReference>
<dbReference type="InterPro" id="IPR009057">
    <property type="entry name" value="Homeodomain-like_sf"/>
</dbReference>
<sequence length="204" mass="22364">MSELSEELREKVFGQSLSDGAVAKTTRILVAADRLLRTNPAATLDDIGAEAGVSRTTVYRRFPTRQLLILTLSRWAVGRIAEALERASIGVVPAYVALYQATRNVIAVKVSLDYTRGLPLPEDPVVSEYQEQMTHTAIRLVEQCQSEGIISNDVDPGWVRAMFYAIIHAATGFDSHDAETVDEDVLARRIVDSLLHGVGTGRTL</sequence>
<dbReference type="EMBL" id="RCUY01000001">
    <property type="protein sequence ID" value="RLP84484.1"/>
    <property type="molecule type" value="Genomic_DNA"/>
</dbReference>
<proteinExistence type="predicted"/>
<keyword evidence="2 4" id="KW-0238">DNA-binding</keyword>
<evidence type="ECO:0000259" key="5">
    <source>
        <dbReference type="PROSITE" id="PS50977"/>
    </source>
</evidence>
<evidence type="ECO:0000256" key="3">
    <source>
        <dbReference type="ARBA" id="ARBA00023163"/>
    </source>
</evidence>
<keyword evidence="3" id="KW-0804">Transcription</keyword>
<evidence type="ECO:0000256" key="4">
    <source>
        <dbReference type="PROSITE-ProRule" id="PRU00335"/>
    </source>
</evidence>
<organism evidence="7 8">
    <name type="scientific">Mycetocola lacteus</name>
    <dbReference type="NCBI Taxonomy" id="76637"/>
    <lineage>
        <taxon>Bacteria</taxon>
        <taxon>Bacillati</taxon>
        <taxon>Actinomycetota</taxon>
        <taxon>Actinomycetes</taxon>
        <taxon>Micrococcales</taxon>
        <taxon>Microbacteriaceae</taxon>
        <taxon>Mycetocola</taxon>
    </lineage>
</organism>
<dbReference type="PROSITE" id="PS50977">
    <property type="entry name" value="HTH_TETR_2"/>
    <property type="match status" value="1"/>
</dbReference>
<dbReference type="PANTHER" id="PTHR30055:SF234">
    <property type="entry name" value="HTH-TYPE TRANSCRIPTIONAL REGULATOR BETI"/>
    <property type="match status" value="1"/>
</dbReference>
<accession>A0A3L7AWB6</accession>
<protein>
    <submittedName>
        <fullName evidence="7">TetR/AcrR family transcriptional regulator</fullName>
    </submittedName>
</protein>
<dbReference type="InterPro" id="IPR001647">
    <property type="entry name" value="HTH_TetR"/>
</dbReference>
<dbReference type="OrthoDB" id="5112469at2"/>
<dbReference type="AlphaFoldDB" id="A0A3L7AWB6"/>
<dbReference type="SUPFAM" id="SSF48498">
    <property type="entry name" value="Tetracyclin repressor-like, C-terminal domain"/>
    <property type="match status" value="1"/>
</dbReference>
<dbReference type="Pfam" id="PF00440">
    <property type="entry name" value="TetR_N"/>
    <property type="match status" value="1"/>
</dbReference>
<evidence type="ECO:0000313" key="6">
    <source>
        <dbReference type="EMBL" id="RLP80699.1"/>
    </source>
</evidence>
<dbReference type="PANTHER" id="PTHR30055">
    <property type="entry name" value="HTH-TYPE TRANSCRIPTIONAL REGULATOR RUTR"/>
    <property type="match status" value="1"/>
</dbReference>
<evidence type="ECO:0000256" key="2">
    <source>
        <dbReference type="ARBA" id="ARBA00023125"/>
    </source>
</evidence>
<keyword evidence="8" id="KW-1185">Reference proteome</keyword>
<name>A0A3L7AWB6_9MICO</name>
<feature type="DNA-binding region" description="H-T-H motif" evidence="4">
    <location>
        <begin position="43"/>
        <end position="62"/>
    </location>
</feature>
<keyword evidence="1" id="KW-0805">Transcription regulation</keyword>
<evidence type="ECO:0000256" key="1">
    <source>
        <dbReference type="ARBA" id="ARBA00023015"/>
    </source>
</evidence>
<evidence type="ECO:0000313" key="7">
    <source>
        <dbReference type="EMBL" id="RLP84484.1"/>
    </source>
</evidence>
<gene>
    <name evidence="7" type="ORF">D9V34_00290</name>
    <name evidence="6" type="ORF">D9V34_12585</name>
</gene>
<dbReference type="Gene3D" id="1.10.357.10">
    <property type="entry name" value="Tetracycline Repressor, domain 2"/>
    <property type="match status" value="1"/>
</dbReference>
<dbReference type="InterPro" id="IPR036271">
    <property type="entry name" value="Tet_transcr_reg_TetR-rel_C_sf"/>
</dbReference>
<dbReference type="InterPro" id="IPR050109">
    <property type="entry name" value="HTH-type_TetR-like_transc_reg"/>
</dbReference>
<reference evidence="7 8" key="1">
    <citation type="submission" date="2018-10" db="EMBL/GenBank/DDBJ databases">
        <authorList>
            <person name="Li J."/>
        </authorList>
    </citation>
    <scope>NUCLEOTIDE SEQUENCE [LARGE SCALE GENOMIC DNA]</scope>
    <source>
        <strain evidence="7 8">JCM 11654</strain>
    </source>
</reference>